<feature type="chain" id="PRO_5014896059" evidence="6">
    <location>
        <begin position="36"/>
        <end position="619"/>
    </location>
</feature>
<evidence type="ECO:0000313" key="8">
    <source>
        <dbReference type="EMBL" id="PJF46619.1"/>
    </source>
</evidence>
<sequence length="619" mass="67573">MSDKKIVNRRQFLKAAALTGAGALLAACAPPSAPAAPAAPAQPAAPAEQAPAAEATKAPEAAAPKMEKTGEFHGAFPYQVPPTGHWNSFVPDGIPNGISIYWDLLEMPLARYRWAEGEYVPLMAKEWKFDGDNFVVMLREGAKWSDGNPFTAKDVVATFNMGRLFNFTLFNYVDDVRAKDDLTVEFHMNKPSTLVRRLALVTPIRSAATYGPIADKVAALVKEGKGKDSDEWKALLKEATEFRPEKLIVSGPYNIDPASITDASLTMNLNPTSWAAEKVNFAKIVLYNGETPVVTPLVLSGDIDYATHGFPPATEKEFVSQGIRIIRAPTYSGPAIYFNHDVYPLGLKEVRQAIAYSVKRDENGKVSLGDSGVPHKYMVGISDNLIPNWIEADALAQMNTYDYNPQKAEELLTGIGFKKGDDGVWVDDKGKKLEFELTVPAEFADWSAAAENLANQLNQAGFKITVRGVQFQQHAKDIPAGNFVMAIRGWGAGNPHPSFSWITPLFNANYVASTTGKGMNFPMKQKVGDQEVDLEQLITDSALGLDESAQKAAVTEVAKVFNELLPIVPLWERYGNNPALNVRVEGFPPDGDPIYKNAVYGDNFVVMMILDGTLRPKSG</sequence>
<feature type="domain" description="Solute-binding protein family 5" evidence="7">
    <location>
        <begin position="118"/>
        <end position="507"/>
    </location>
</feature>
<dbReference type="PROSITE" id="PS51318">
    <property type="entry name" value="TAT"/>
    <property type="match status" value="1"/>
</dbReference>
<dbReference type="CDD" id="cd08509">
    <property type="entry name" value="PBP2_TmCBP_oligosaccharides_like"/>
    <property type="match status" value="1"/>
</dbReference>
<reference evidence="8 9" key="1">
    <citation type="submission" date="2017-11" db="EMBL/GenBank/DDBJ databases">
        <title>Evolution of Phototrophy in the Chloroflexi Phylum Driven by Horizontal Gene Transfer.</title>
        <authorList>
            <person name="Ward L.M."/>
            <person name="Hemp J."/>
            <person name="Shih P.M."/>
            <person name="Mcglynn S.E."/>
            <person name="Fischer W."/>
        </authorList>
    </citation>
    <scope>NUCLEOTIDE SEQUENCE [LARGE SCALE GENOMIC DNA]</scope>
    <source>
        <strain evidence="8">JP3_7</strain>
    </source>
</reference>
<dbReference type="InterPro" id="IPR039424">
    <property type="entry name" value="SBP_5"/>
</dbReference>
<accession>A0A2M8Q9Z1</accession>
<evidence type="ECO:0000256" key="3">
    <source>
        <dbReference type="ARBA" id="ARBA00022448"/>
    </source>
</evidence>
<feature type="signal peptide" evidence="6">
    <location>
        <begin position="1"/>
        <end position="35"/>
    </location>
</feature>
<evidence type="ECO:0000256" key="1">
    <source>
        <dbReference type="ARBA" id="ARBA00004196"/>
    </source>
</evidence>
<evidence type="ECO:0000313" key="9">
    <source>
        <dbReference type="Proteomes" id="UP000230790"/>
    </source>
</evidence>
<dbReference type="PROSITE" id="PS51257">
    <property type="entry name" value="PROKAR_LIPOPROTEIN"/>
    <property type="match status" value="1"/>
</dbReference>
<dbReference type="PANTHER" id="PTHR30290">
    <property type="entry name" value="PERIPLASMIC BINDING COMPONENT OF ABC TRANSPORTER"/>
    <property type="match status" value="1"/>
</dbReference>
<comment type="similarity">
    <text evidence="2">Belongs to the bacterial solute-binding protein 5 family.</text>
</comment>
<dbReference type="GO" id="GO:0030313">
    <property type="term" value="C:cell envelope"/>
    <property type="evidence" value="ECO:0007669"/>
    <property type="project" value="UniProtKB-SubCell"/>
</dbReference>
<dbReference type="Gene3D" id="3.10.105.10">
    <property type="entry name" value="Dipeptide-binding Protein, Domain 3"/>
    <property type="match status" value="1"/>
</dbReference>
<dbReference type="AlphaFoldDB" id="A0A2M8Q9Z1"/>
<dbReference type="GO" id="GO:1904680">
    <property type="term" value="F:peptide transmembrane transporter activity"/>
    <property type="evidence" value="ECO:0007669"/>
    <property type="project" value="TreeGrafter"/>
</dbReference>
<protein>
    <submittedName>
        <fullName evidence="8">ABC transporter substrate-binding protein</fullName>
    </submittedName>
</protein>
<proteinExistence type="inferred from homology"/>
<gene>
    <name evidence="8" type="ORF">CUN48_12880</name>
</gene>
<comment type="subcellular location">
    <subcellularLocation>
        <location evidence="1">Cell envelope</location>
    </subcellularLocation>
</comment>
<evidence type="ECO:0000259" key="7">
    <source>
        <dbReference type="Pfam" id="PF00496"/>
    </source>
</evidence>
<dbReference type="Proteomes" id="UP000230790">
    <property type="component" value="Unassembled WGS sequence"/>
</dbReference>
<dbReference type="SUPFAM" id="SSF53850">
    <property type="entry name" value="Periplasmic binding protein-like II"/>
    <property type="match status" value="1"/>
</dbReference>
<keyword evidence="3" id="KW-0813">Transport</keyword>
<dbReference type="PANTHER" id="PTHR30290:SF10">
    <property type="entry name" value="PERIPLASMIC OLIGOPEPTIDE-BINDING PROTEIN-RELATED"/>
    <property type="match status" value="1"/>
</dbReference>
<dbReference type="InterPro" id="IPR019546">
    <property type="entry name" value="TAT_signal_bac_arc"/>
</dbReference>
<organism evidence="8 9">
    <name type="scientific">Candidatus Thermofonsia Clade 3 bacterium</name>
    <dbReference type="NCBI Taxonomy" id="2364212"/>
    <lineage>
        <taxon>Bacteria</taxon>
        <taxon>Bacillati</taxon>
        <taxon>Chloroflexota</taxon>
        <taxon>Candidatus Thermofontia</taxon>
        <taxon>Candidatus Thermofonsia Clade 3</taxon>
    </lineage>
</organism>
<evidence type="ECO:0000256" key="6">
    <source>
        <dbReference type="SAM" id="SignalP"/>
    </source>
</evidence>
<evidence type="ECO:0000256" key="4">
    <source>
        <dbReference type="ARBA" id="ARBA00022729"/>
    </source>
</evidence>
<dbReference type="InterPro" id="IPR006311">
    <property type="entry name" value="TAT_signal"/>
</dbReference>
<dbReference type="Gene3D" id="3.40.190.10">
    <property type="entry name" value="Periplasmic binding protein-like II"/>
    <property type="match status" value="1"/>
</dbReference>
<dbReference type="EMBL" id="PGTN01000123">
    <property type="protein sequence ID" value="PJF46619.1"/>
    <property type="molecule type" value="Genomic_DNA"/>
</dbReference>
<name>A0A2M8Q9Z1_9CHLR</name>
<dbReference type="NCBIfam" id="TIGR01409">
    <property type="entry name" value="TAT_signal_seq"/>
    <property type="match status" value="1"/>
</dbReference>
<feature type="region of interest" description="Disordered" evidence="5">
    <location>
        <begin position="35"/>
        <end position="63"/>
    </location>
</feature>
<evidence type="ECO:0000256" key="5">
    <source>
        <dbReference type="SAM" id="MobiDB-lite"/>
    </source>
</evidence>
<keyword evidence="4 6" id="KW-0732">Signal</keyword>
<evidence type="ECO:0000256" key="2">
    <source>
        <dbReference type="ARBA" id="ARBA00005695"/>
    </source>
</evidence>
<dbReference type="InterPro" id="IPR000914">
    <property type="entry name" value="SBP_5_dom"/>
</dbReference>
<dbReference type="GO" id="GO:0015833">
    <property type="term" value="P:peptide transport"/>
    <property type="evidence" value="ECO:0007669"/>
    <property type="project" value="TreeGrafter"/>
</dbReference>
<dbReference type="Pfam" id="PF00496">
    <property type="entry name" value="SBP_bac_5"/>
    <property type="match status" value="1"/>
</dbReference>
<comment type="caution">
    <text evidence="8">The sequence shown here is derived from an EMBL/GenBank/DDBJ whole genome shotgun (WGS) entry which is preliminary data.</text>
</comment>